<dbReference type="GO" id="GO:0047879">
    <property type="term" value="F:erythronolide synthase activity"/>
    <property type="evidence" value="ECO:0007669"/>
    <property type="project" value="UniProtKB-EC"/>
</dbReference>
<evidence type="ECO:0000313" key="9">
    <source>
        <dbReference type="EMBL" id="ACC81614.1"/>
    </source>
</evidence>
<feature type="domain" description="Carrier" evidence="7">
    <location>
        <begin position="1491"/>
        <end position="1566"/>
    </location>
</feature>
<dbReference type="FunFam" id="3.40.47.10:FF:000042">
    <property type="entry name" value="Polyketide synthase Pks13"/>
    <property type="match status" value="1"/>
</dbReference>
<dbReference type="Pfam" id="PF00109">
    <property type="entry name" value="ketoacyl-synt"/>
    <property type="match status" value="1"/>
</dbReference>
<dbReference type="Pfam" id="PF00698">
    <property type="entry name" value="Acyl_transf_1"/>
    <property type="match status" value="1"/>
</dbReference>
<keyword evidence="1" id="KW-0596">Phosphopantetheine</keyword>
<dbReference type="CDD" id="cd08955">
    <property type="entry name" value="KR_2_FAS_SDR_x"/>
    <property type="match status" value="1"/>
</dbReference>
<reference evidence="10" key="1">
    <citation type="submission" date="2008-04" db="EMBL/GenBank/DDBJ databases">
        <title>Complete sequence of chromosome of Nostoc punctiforme ATCC 29133.</title>
        <authorList>
            <consortium name="US DOE Joint Genome Institute"/>
            <person name="Copeland A."/>
            <person name="Lucas S."/>
            <person name="Lapidus A."/>
            <person name="Glavina del Rio T."/>
            <person name="Dalin E."/>
            <person name="Tice H."/>
            <person name="Pitluck S."/>
            <person name="Chain P."/>
            <person name="Malfatti S."/>
            <person name="Shin M."/>
            <person name="Vergez L."/>
            <person name="Schmutz J."/>
            <person name="Larimer F."/>
            <person name="Land M."/>
            <person name="Hauser L."/>
            <person name="Kyrpides N."/>
            <person name="Kim E."/>
            <person name="Meeks J.C."/>
            <person name="Elhai J."/>
            <person name="Campbell E.L."/>
            <person name="Thiel T."/>
            <person name="Longmire J."/>
            <person name="Potts M."/>
            <person name="Atlas R."/>
        </authorList>
    </citation>
    <scope>NUCLEOTIDE SEQUENCE [LARGE SCALE GENOMIC DNA]</scope>
    <source>
        <strain evidence="10">ATCC 29133 / PCC 73102</strain>
    </source>
</reference>
<dbReference type="InterPro" id="IPR016039">
    <property type="entry name" value="Thiolase-like"/>
</dbReference>
<dbReference type="Gene3D" id="3.40.366.10">
    <property type="entry name" value="Malonyl-Coenzyme A Acyl Carrier Protein, domain 2"/>
    <property type="match status" value="1"/>
</dbReference>
<dbReference type="PROSITE" id="PS52004">
    <property type="entry name" value="KS3_2"/>
    <property type="match status" value="1"/>
</dbReference>
<keyword evidence="3 9" id="KW-0808">Transferase</keyword>
<dbReference type="InterPro" id="IPR050091">
    <property type="entry name" value="PKS_NRPS_Biosynth_Enz"/>
</dbReference>
<dbReference type="GO" id="GO:0004312">
    <property type="term" value="F:fatty acid synthase activity"/>
    <property type="evidence" value="ECO:0007669"/>
    <property type="project" value="TreeGrafter"/>
</dbReference>
<dbReference type="EMBL" id="CP001037">
    <property type="protein sequence ID" value="ACC81614.1"/>
    <property type="molecule type" value="Genomic_DNA"/>
</dbReference>
<keyword evidence="4" id="KW-0276">Fatty acid metabolism</keyword>
<evidence type="ECO:0000313" key="10">
    <source>
        <dbReference type="Proteomes" id="UP000001191"/>
    </source>
</evidence>
<evidence type="ECO:0000259" key="7">
    <source>
        <dbReference type="PROSITE" id="PS50075"/>
    </source>
</evidence>
<reference evidence="9 10" key="2">
    <citation type="journal article" date="2013" name="Plant Physiol.">
        <title>A Nostoc punctiforme Sugar Transporter Necessary to Establish a Cyanobacterium-Plant Symbiosis.</title>
        <authorList>
            <person name="Ekman M."/>
            <person name="Picossi S."/>
            <person name="Campbell E.L."/>
            <person name="Meeks J.C."/>
            <person name="Flores E."/>
        </authorList>
    </citation>
    <scope>NUCLEOTIDE SEQUENCE [LARGE SCALE GENOMIC DNA]</scope>
    <source>
        <strain evidence="10">ATCC 29133 / PCC 73102</strain>
    </source>
</reference>
<dbReference type="SMART" id="SM00827">
    <property type="entry name" value="PKS_AT"/>
    <property type="match status" value="1"/>
</dbReference>
<dbReference type="HOGENOM" id="CLU_000022_35_0_3"/>
<dbReference type="Pfam" id="PF21394">
    <property type="entry name" value="Beta-ketacyl_N"/>
    <property type="match status" value="1"/>
</dbReference>
<dbReference type="InterPro" id="IPR036736">
    <property type="entry name" value="ACP-like_sf"/>
</dbReference>
<dbReference type="InterPro" id="IPR013968">
    <property type="entry name" value="PKS_KR"/>
</dbReference>
<dbReference type="SUPFAM" id="SSF47336">
    <property type="entry name" value="ACP-like"/>
    <property type="match status" value="1"/>
</dbReference>
<dbReference type="PhylomeDB" id="B2IYN1"/>
<dbReference type="EnsemblBacteria" id="ACC81614">
    <property type="protein sequence ID" value="ACC81614"/>
    <property type="gene ID" value="Npun_F3156"/>
</dbReference>
<dbReference type="Pfam" id="PF00550">
    <property type="entry name" value="PP-binding"/>
    <property type="match status" value="1"/>
</dbReference>
<dbReference type="CDD" id="cd00833">
    <property type="entry name" value="PKS"/>
    <property type="match status" value="1"/>
</dbReference>
<evidence type="ECO:0000256" key="2">
    <source>
        <dbReference type="ARBA" id="ARBA00022553"/>
    </source>
</evidence>
<dbReference type="Proteomes" id="UP000001191">
    <property type="component" value="Chromosome"/>
</dbReference>
<dbReference type="PROSITE" id="PS50075">
    <property type="entry name" value="CARRIER"/>
    <property type="match status" value="1"/>
</dbReference>
<dbReference type="InterPro" id="IPR036291">
    <property type="entry name" value="NAD(P)-bd_dom_sf"/>
</dbReference>
<evidence type="ECO:0000256" key="4">
    <source>
        <dbReference type="ARBA" id="ARBA00022832"/>
    </source>
</evidence>
<dbReference type="eggNOG" id="COG1028">
    <property type="taxonomic scope" value="Bacteria"/>
</dbReference>
<dbReference type="InterPro" id="IPR020841">
    <property type="entry name" value="PKS_Beta-ketoAc_synthase_dom"/>
</dbReference>
<dbReference type="SUPFAM" id="SSF53901">
    <property type="entry name" value="Thiolase-like"/>
    <property type="match status" value="1"/>
</dbReference>
<dbReference type="InterPro" id="IPR016035">
    <property type="entry name" value="Acyl_Trfase/lysoPLipase"/>
</dbReference>
<dbReference type="SUPFAM" id="SSF55048">
    <property type="entry name" value="Probable ACP-binding domain of malonyl-CoA ACP transacylase"/>
    <property type="match status" value="1"/>
</dbReference>
<dbReference type="Pfam" id="PF22621">
    <property type="entry name" value="CurL-like_PKS_C"/>
    <property type="match status" value="1"/>
</dbReference>
<dbReference type="Gene3D" id="1.10.1200.10">
    <property type="entry name" value="ACP-like"/>
    <property type="match status" value="1"/>
</dbReference>
<dbReference type="Gene3D" id="3.40.47.10">
    <property type="match status" value="1"/>
</dbReference>
<dbReference type="RefSeq" id="WP_012409595.1">
    <property type="nucleotide sequence ID" value="NC_010628.1"/>
</dbReference>
<feature type="domain" description="Ketosynthase family 3 (KS3)" evidence="8">
    <location>
        <begin position="60"/>
        <end position="489"/>
    </location>
</feature>
<evidence type="ECO:0000259" key="8">
    <source>
        <dbReference type="PROSITE" id="PS52004"/>
    </source>
</evidence>
<evidence type="ECO:0000256" key="5">
    <source>
        <dbReference type="ARBA" id="ARBA00023098"/>
    </source>
</evidence>
<dbReference type="FunFam" id="3.40.366.10:FF:000002">
    <property type="entry name" value="Probable polyketide synthase 2"/>
    <property type="match status" value="1"/>
</dbReference>
<dbReference type="InterPro" id="IPR018201">
    <property type="entry name" value="Ketoacyl_synth_AS"/>
</dbReference>
<name>B2IYN1_NOSP7</name>
<accession>B2IYN1</accession>
<keyword evidence="5" id="KW-0443">Lipid metabolism</keyword>
<dbReference type="PANTHER" id="PTHR43775:SF51">
    <property type="entry name" value="INACTIVE PHENOLPHTHIOCEROL SYNTHESIS POLYKETIDE SYNTHASE TYPE I PKS1-RELATED"/>
    <property type="match status" value="1"/>
</dbReference>
<dbReference type="PANTHER" id="PTHR43775">
    <property type="entry name" value="FATTY ACID SYNTHASE"/>
    <property type="match status" value="1"/>
</dbReference>
<proteinExistence type="predicted"/>
<evidence type="ECO:0000256" key="3">
    <source>
        <dbReference type="ARBA" id="ARBA00022679"/>
    </source>
</evidence>
<sequence length="1615" mass="177196">MRHLSLGSNTVPPTPPTLKSLTNNGFAVILVPFLQRIRRVHQVILQNQVGGLELSNNFNEKAIAIIGMSGRFPKANNLDEYWQNLKNGVECISFLSDEELAAEGVDASTLNDPKYVKAIPMIDNVEYFDAGFFSYSPREAKLIDPQHRVFLECAWEALEDAGCDPENYEHPIGFYAGASINTYILDCILGDRLRPKLDFESFLETFVGSDKDFLTSRVSYRLNLRGPSVTVQTACSTSLVAVHLACQGLLNGDCNMALAGAISVRVPHRAGYYYRGGGIVSPDGHCRAFDAEAGGTVFGSGGGIVVLKKLANALEDGDRIHAIIRATAINNDGALKTSYTAPGVIGQKNAIIDALSKAGISPETISYIEAHGTGTPIGDPIEIDALTQAFHTQTQKQGFCAIGSVKPNIGHLDVASGMAGLIKLILALKHQQIPPSINFNQPNPHIDFASSPFYVNTKLSPWQTNQIPRRAGVTALGLGGTNAHAILEEAPTGNDGDKEDQGDGYYLLPLSARSSEALKCLAKSYQDFLSTRPESLPDICYTASVRRSHHTHRLSLLVRSRDELLQLLETYLQGELHSQITTGIQTPDRQHLPIFIFPGQGSQWLGMGRKLLQQEPVFKAAIVQCDQAINQYTNWSLLEQLIFDEADSRLAEIDVIQPTLFAVEIALAMLWQSWGIKPAAVVGHSMGEVAAAYIAGALNLEDAAKIICKRSQVIKRVSGQGAMAVVGLSLEQAQKVIVGYENCVSVAVSNGPISTVLSGDPKAIETILANLQAKNIFCRLVKVDVASHSPQMEPLQEELRQLLQGIQPQAATIPIYSTVTGKLIDGLDLDTTYWVKNLREPVLFSTAIQSLIGEGHEVFLEISPHPILTTAIEQGLQYSDRQGVVLPSLKRNEDELAVMLNSLGAVYTAGYPVNWRKLYPDGENHIQLPTYPWQRQRYWLDRKIARKTPLPEETNKSAISEECTDLFYDLTWRLKPQQNSTSKNNQDSLWLIFSDRQGLGTALASQLQAQGATCYFVIPGNSYSESSQGHFTINPTDPEDLQQLIKDAKASSQLPLRGIVYLWSLDIASAQVTETSLQDAEKLLCGSVLHLIQALVKNPPSDWPHLWLVTQNTQPVKSSVNSQALPQSLLWGLGRVIALEHPELWGGLIDLDKTTADQAAILLAEIQTADGEDQVAWRDGQRYVARLVTSTVPKALKPLTEFNTDGTYLITGGLGGLGLKLAAWLVAKGARHLVLTGRQGLPERSLWNTLPPDDKHKKAITAIQTLEAQGATVKVVQADVSNFSQMQAVFASNTHWRGIIHAAGISIPQNLAEMSLSTYQNVLAAKVSGTWILHQLTQNLQLDFLILFSSAAAIWGSSGLAPYASANHFLDILAHYRQGNNLPVLSVNWGSWDEINVVAAEVQSLWSRVGLKPMAVTQTLEALKLCLQSGVVQKTVADVDWSIFKPTFEVRRHRPLLAELGQPQEKQENSAVSKSELLLQLEKSLAGDRHNLLITHLQMIVSEILDLDPENPPENQQGFFQMGMDSLMSIQLKNRLEASLNHPLPSTLAFDYPNIEMLANYLTQEVLAPIFRQHLETTQDISTQPTSQNQSNSLDELFLQIESLSEDAVTQLFLN</sequence>
<dbReference type="PROSITE" id="PS00606">
    <property type="entry name" value="KS3_1"/>
    <property type="match status" value="1"/>
</dbReference>
<dbReference type="InterPro" id="IPR020806">
    <property type="entry name" value="PKS_PP-bd"/>
</dbReference>
<dbReference type="SMART" id="SM00823">
    <property type="entry name" value="PKS_PP"/>
    <property type="match status" value="1"/>
</dbReference>
<protein>
    <submittedName>
        <fullName evidence="9">Acyl transferase domain protein</fullName>
        <ecNumber evidence="9">2.3.1.94</ecNumber>
    </submittedName>
</protein>
<keyword evidence="10" id="KW-1185">Reference proteome</keyword>
<dbReference type="GO" id="GO:0031177">
    <property type="term" value="F:phosphopantetheine binding"/>
    <property type="evidence" value="ECO:0007669"/>
    <property type="project" value="InterPro"/>
</dbReference>
<evidence type="ECO:0000256" key="6">
    <source>
        <dbReference type="ARBA" id="ARBA00023268"/>
    </source>
</evidence>
<dbReference type="InterPro" id="IPR014031">
    <property type="entry name" value="Ketoacyl_synth_C"/>
</dbReference>
<dbReference type="InterPro" id="IPR001227">
    <property type="entry name" value="Ac_transferase_dom_sf"/>
</dbReference>
<dbReference type="InterPro" id="IPR014043">
    <property type="entry name" value="Acyl_transferase_dom"/>
</dbReference>
<dbReference type="GO" id="GO:0006633">
    <property type="term" value="P:fatty acid biosynthetic process"/>
    <property type="evidence" value="ECO:0007669"/>
    <property type="project" value="InterPro"/>
</dbReference>
<dbReference type="Pfam" id="PF08659">
    <property type="entry name" value="KR"/>
    <property type="match status" value="1"/>
</dbReference>
<organism evidence="9 10">
    <name type="scientific">Nostoc punctiforme (strain ATCC 29133 / PCC 73102)</name>
    <dbReference type="NCBI Taxonomy" id="63737"/>
    <lineage>
        <taxon>Bacteria</taxon>
        <taxon>Bacillati</taxon>
        <taxon>Cyanobacteriota</taxon>
        <taxon>Cyanophyceae</taxon>
        <taxon>Nostocales</taxon>
        <taxon>Nostocaceae</taxon>
        <taxon>Nostoc</taxon>
    </lineage>
</organism>
<dbReference type="InterPro" id="IPR014030">
    <property type="entry name" value="Ketoacyl_synth_N"/>
</dbReference>
<dbReference type="Gene3D" id="3.40.50.720">
    <property type="entry name" value="NAD(P)-binding Rossmann-like Domain"/>
    <property type="match status" value="1"/>
</dbReference>
<dbReference type="SMART" id="SM00822">
    <property type="entry name" value="PKS_KR"/>
    <property type="match status" value="1"/>
</dbReference>
<dbReference type="SUPFAM" id="SSF52151">
    <property type="entry name" value="FabD/lysophospholipase-like"/>
    <property type="match status" value="1"/>
</dbReference>
<dbReference type="InterPro" id="IPR016036">
    <property type="entry name" value="Malonyl_transacylase_ACP-bd"/>
</dbReference>
<dbReference type="eggNOG" id="COG3321">
    <property type="taxonomic scope" value="Bacteria"/>
</dbReference>
<dbReference type="Pfam" id="PF02801">
    <property type="entry name" value="Ketoacyl-synt_C"/>
    <property type="match status" value="1"/>
</dbReference>
<dbReference type="InterPro" id="IPR057326">
    <property type="entry name" value="KR_dom"/>
</dbReference>
<dbReference type="eggNOG" id="COG1020">
    <property type="taxonomic scope" value="Bacteria"/>
</dbReference>
<keyword evidence="6" id="KW-0511">Multifunctional enzyme</keyword>
<dbReference type="SMART" id="SM00825">
    <property type="entry name" value="PKS_KS"/>
    <property type="match status" value="1"/>
</dbReference>
<dbReference type="OrthoDB" id="499075at2"/>
<dbReference type="InterPro" id="IPR049490">
    <property type="entry name" value="C883_1060-like_KR_N"/>
</dbReference>
<dbReference type="Gene3D" id="3.30.70.3290">
    <property type="match status" value="1"/>
</dbReference>
<dbReference type="InterPro" id="IPR009081">
    <property type="entry name" value="PP-bd_ACP"/>
</dbReference>
<dbReference type="GO" id="GO:0004315">
    <property type="term" value="F:3-oxoacyl-[acyl-carrier-protein] synthase activity"/>
    <property type="evidence" value="ECO:0007669"/>
    <property type="project" value="InterPro"/>
</dbReference>
<keyword evidence="9" id="KW-0012">Acyltransferase</keyword>
<dbReference type="EC" id="2.3.1.94" evidence="9"/>
<gene>
    <name evidence="9" type="ordered locus">Npun_F3156</name>
</gene>
<evidence type="ECO:0000256" key="1">
    <source>
        <dbReference type="ARBA" id="ARBA00022450"/>
    </source>
</evidence>
<dbReference type="SUPFAM" id="SSF51735">
    <property type="entry name" value="NAD(P)-binding Rossmann-fold domains"/>
    <property type="match status" value="2"/>
</dbReference>
<dbReference type="STRING" id="63737.Npun_F3156"/>
<dbReference type="KEGG" id="npu:Npun_F3156"/>
<keyword evidence="2" id="KW-0597">Phosphoprotein</keyword>